<evidence type="ECO:0000256" key="4">
    <source>
        <dbReference type="ARBA" id="ARBA00022490"/>
    </source>
</evidence>
<evidence type="ECO:0000256" key="10">
    <source>
        <dbReference type="ARBA" id="ARBA00030563"/>
    </source>
</evidence>
<feature type="domain" description="Aminoacyl-transfer RNA synthetases class-II family profile" evidence="13">
    <location>
        <begin position="237"/>
        <end position="567"/>
    </location>
</feature>
<dbReference type="RefSeq" id="XP_028534590.1">
    <property type="nucleotide sequence ID" value="XM_028678285.1"/>
</dbReference>
<keyword evidence="6" id="KW-0547">Nucleotide-binding</keyword>
<evidence type="ECO:0000256" key="8">
    <source>
        <dbReference type="ARBA" id="ARBA00022917"/>
    </source>
</evidence>
<dbReference type="InterPro" id="IPR012340">
    <property type="entry name" value="NA-bd_OB-fold"/>
</dbReference>
<keyword evidence="8" id="KW-0648">Protein biosynthesis</keyword>
<keyword evidence="9" id="KW-0030">Aminoacyl-tRNA synthetase</keyword>
<dbReference type="VEuPathDB" id="PlasmoDB:PRELSG_1247800"/>
<dbReference type="Pfam" id="PF01336">
    <property type="entry name" value="tRNA_anti-codon"/>
    <property type="match status" value="1"/>
</dbReference>
<dbReference type="Pfam" id="PF00152">
    <property type="entry name" value="tRNA-synt_2"/>
    <property type="match status" value="1"/>
</dbReference>
<dbReference type="SUPFAM" id="SSF50249">
    <property type="entry name" value="Nucleic acid-binding proteins"/>
    <property type="match status" value="1"/>
</dbReference>
<evidence type="ECO:0000313" key="14">
    <source>
        <dbReference type="EMBL" id="CRH01591.1"/>
    </source>
</evidence>
<dbReference type="InterPro" id="IPR002313">
    <property type="entry name" value="Lys-tRNA-ligase_II"/>
</dbReference>
<dbReference type="FunFam" id="3.30.930.10:FF:000238">
    <property type="entry name" value="Lysine--tRNA ligase"/>
    <property type="match status" value="1"/>
</dbReference>
<comment type="catalytic activity">
    <reaction evidence="11 12">
        <text>tRNA(Lys) + L-lysine + ATP = L-lysyl-tRNA(Lys) + AMP + diphosphate</text>
        <dbReference type="Rhea" id="RHEA:20792"/>
        <dbReference type="Rhea" id="RHEA-COMP:9696"/>
        <dbReference type="Rhea" id="RHEA-COMP:9697"/>
        <dbReference type="ChEBI" id="CHEBI:30616"/>
        <dbReference type="ChEBI" id="CHEBI:32551"/>
        <dbReference type="ChEBI" id="CHEBI:33019"/>
        <dbReference type="ChEBI" id="CHEBI:78442"/>
        <dbReference type="ChEBI" id="CHEBI:78529"/>
        <dbReference type="ChEBI" id="CHEBI:456215"/>
        <dbReference type="EC" id="6.1.1.6"/>
    </reaction>
</comment>
<dbReference type="PROSITE" id="PS50862">
    <property type="entry name" value="AA_TRNA_LIGASE_II"/>
    <property type="match status" value="1"/>
</dbReference>
<organism evidence="14 15">
    <name type="scientific">Plasmodium relictum</name>
    <dbReference type="NCBI Taxonomy" id="85471"/>
    <lineage>
        <taxon>Eukaryota</taxon>
        <taxon>Sar</taxon>
        <taxon>Alveolata</taxon>
        <taxon>Apicomplexa</taxon>
        <taxon>Aconoidasida</taxon>
        <taxon>Haemosporida</taxon>
        <taxon>Plasmodiidae</taxon>
        <taxon>Plasmodium</taxon>
        <taxon>Plasmodium (Haemamoeba)</taxon>
    </lineage>
</organism>
<dbReference type="NCBIfam" id="TIGR00499">
    <property type="entry name" value="lysS_bact"/>
    <property type="match status" value="1"/>
</dbReference>
<dbReference type="PANTHER" id="PTHR42918">
    <property type="entry name" value="LYSYL-TRNA SYNTHETASE"/>
    <property type="match status" value="1"/>
</dbReference>
<evidence type="ECO:0000256" key="7">
    <source>
        <dbReference type="ARBA" id="ARBA00022840"/>
    </source>
</evidence>
<dbReference type="GO" id="GO:0004824">
    <property type="term" value="F:lysine-tRNA ligase activity"/>
    <property type="evidence" value="ECO:0007669"/>
    <property type="project" value="UniProtKB-EC"/>
</dbReference>
<dbReference type="InterPro" id="IPR004365">
    <property type="entry name" value="NA-bd_OB_tRNA"/>
</dbReference>
<comment type="subcellular location">
    <subcellularLocation>
        <location evidence="1">Cytoplasm</location>
    </subcellularLocation>
</comment>
<name>A0A1J1HAE3_PLARL</name>
<protein>
    <recommendedName>
        <fullName evidence="3 12">Lysine--tRNA ligase</fullName>
        <ecNumber evidence="3 12">6.1.1.6</ecNumber>
    </recommendedName>
    <alternativeName>
        <fullName evidence="10 12">Lysyl-tRNA synthetase</fullName>
    </alternativeName>
</protein>
<dbReference type="PIRSF" id="PIRSF039101">
    <property type="entry name" value="LysRS2"/>
    <property type="match status" value="1"/>
</dbReference>
<evidence type="ECO:0000256" key="2">
    <source>
        <dbReference type="ARBA" id="ARBA00008226"/>
    </source>
</evidence>
<keyword evidence="15" id="KW-1185">Reference proteome</keyword>
<dbReference type="PRINTS" id="PR00982">
    <property type="entry name" value="TRNASYNTHLYS"/>
</dbReference>
<evidence type="ECO:0000256" key="12">
    <source>
        <dbReference type="RuleBase" id="RU003748"/>
    </source>
</evidence>
<evidence type="ECO:0000259" key="13">
    <source>
        <dbReference type="PROSITE" id="PS50862"/>
    </source>
</evidence>
<dbReference type="CDD" id="cd04322">
    <property type="entry name" value="LysRS_N"/>
    <property type="match status" value="1"/>
</dbReference>
<keyword evidence="4" id="KW-0963">Cytoplasm</keyword>
<keyword evidence="7" id="KW-0067">ATP-binding</keyword>
<dbReference type="AlphaFoldDB" id="A0A1J1HAE3"/>
<sequence>MLKASSFLKYKKLNFYITKYFSINLQNHIKKISNNYSTAMNDKREHVNENKIEKDKKKEDETEIDPRLYYENRSKFIIDQKNNGANPYPHKFERTITIPDFIEKYKNLSDGEHLEDTILSITGRIMRVSSSGQKLRFFDLVGDGEKIQVLANYTFHDHTKSNFAESYDKIRRGDIVGIVGFPGKSKKGELSIFPKETLILSACLHMLPMKSGLKDTEIRYRQRYLDLIINESSRSTFVTRSNIINFLRNFLNDRGFLEVETPMMNLVAGGANARPFITHHNDLNLDLFLRIAPELYLKMLIIGGLDKVYEIGKMFRNEGIDNSHNPEYTSCEFYWAYADFHDLIKWSEDFFSSLVYHLFGSYKILYNKDGYDKPPVEIDFSPPYPKLSLVEEIEKMANVKLEQPFDSDETVEKMINLLKTNKVELPNPPTAAKLLDQLASHFLENRYVNKPFFIIEHPQIMSPLAKYHRSKPGLTERLEMFICGKEVLNAYTELNDPFKQRECFTSQQKDREKGDTEAFQFDAAFCTALEYGLPPTAGLGIGIDRVTMFLTNKNCIKDVILFPTMRPAN</sequence>
<dbReference type="GO" id="GO:0000049">
    <property type="term" value="F:tRNA binding"/>
    <property type="evidence" value="ECO:0007669"/>
    <property type="project" value="TreeGrafter"/>
</dbReference>
<proteinExistence type="inferred from homology"/>
<evidence type="ECO:0000256" key="1">
    <source>
        <dbReference type="ARBA" id="ARBA00004496"/>
    </source>
</evidence>
<dbReference type="GO" id="GO:0005524">
    <property type="term" value="F:ATP binding"/>
    <property type="evidence" value="ECO:0007669"/>
    <property type="project" value="UniProtKB-KW"/>
</dbReference>
<comment type="similarity">
    <text evidence="2">Belongs to the class-II aminoacyl-tRNA synthetase family.</text>
</comment>
<gene>
    <name evidence="14" type="primary">KRS1</name>
    <name evidence="14" type="ORF">PRELSG_1247800</name>
</gene>
<dbReference type="SUPFAM" id="SSF55681">
    <property type="entry name" value="Class II aaRS and biotin synthetases"/>
    <property type="match status" value="1"/>
</dbReference>
<dbReference type="InterPro" id="IPR044136">
    <property type="entry name" value="Lys-tRNA-ligase_II_N"/>
</dbReference>
<dbReference type="GeneID" id="39737722"/>
<dbReference type="InterPro" id="IPR004364">
    <property type="entry name" value="Aa-tRNA-synt_II"/>
</dbReference>
<dbReference type="EC" id="6.1.1.6" evidence="3 12"/>
<dbReference type="GO" id="GO:0005829">
    <property type="term" value="C:cytosol"/>
    <property type="evidence" value="ECO:0007669"/>
    <property type="project" value="TreeGrafter"/>
</dbReference>
<dbReference type="OMA" id="WIPGEPR"/>
<dbReference type="OrthoDB" id="21243at2759"/>
<dbReference type="InterPro" id="IPR006195">
    <property type="entry name" value="aa-tRNA-synth_II"/>
</dbReference>
<accession>A0A1J1HAE3</accession>
<evidence type="ECO:0000256" key="11">
    <source>
        <dbReference type="ARBA" id="ARBA00048573"/>
    </source>
</evidence>
<dbReference type="InterPro" id="IPR018149">
    <property type="entry name" value="Lys-tRNA-synth_II_C"/>
</dbReference>
<evidence type="ECO:0000256" key="9">
    <source>
        <dbReference type="ARBA" id="ARBA00023146"/>
    </source>
</evidence>
<dbReference type="InterPro" id="IPR034762">
    <property type="entry name" value="Lys-tRNA-ligase_II_bac/euk"/>
</dbReference>
<reference evidence="14 15" key="1">
    <citation type="submission" date="2015-04" db="EMBL/GenBank/DDBJ databases">
        <authorList>
            <consortium name="Pathogen Informatics"/>
        </authorList>
    </citation>
    <scope>NUCLEOTIDE SEQUENCE [LARGE SCALE GENOMIC DNA]</scope>
    <source>
        <strain evidence="14 15">SGS1</strain>
    </source>
</reference>
<evidence type="ECO:0000256" key="3">
    <source>
        <dbReference type="ARBA" id="ARBA00013166"/>
    </source>
</evidence>
<dbReference type="EMBL" id="LN835307">
    <property type="protein sequence ID" value="CRH01591.1"/>
    <property type="molecule type" value="Genomic_DNA"/>
</dbReference>
<dbReference type="Gene3D" id="2.40.50.140">
    <property type="entry name" value="Nucleic acid-binding proteins"/>
    <property type="match status" value="1"/>
</dbReference>
<dbReference type="GO" id="GO:0006430">
    <property type="term" value="P:lysyl-tRNA aminoacylation"/>
    <property type="evidence" value="ECO:0007669"/>
    <property type="project" value="InterPro"/>
</dbReference>
<evidence type="ECO:0000256" key="6">
    <source>
        <dbReference type="ARBA" id="ARBA00022741"/>
    </source>
</evidence>
<dbReference type="Proteomes" id="UP000220158">
    <property type="component" value="Chromosome 12"/>
</dbReference>
<dbReference type="HAMAP" id="MF_00252">
    <property type="entry name" value="Lys_tRNA_synth_class2"/>
    <property type="match status" value="1"/>
</dbReference>
<dbReference type="FunFam" id="2.40.50.140:FF:000050">
    <property type="entry name" value="Lysine--tRNA ligase"/>
    <property type="match status" value="1"/>
</dbReference>
<keyword evidence="5 14" id="KW-0436">Ligase</keyword>
<dbReference type="PANTHER" id="PTHR42918:SF9">
    <property type="entry name" value="LYSINE--TRNA LIGASE"/>
    <property type="match status" value="1"/>
</dbReference>
<dbReference type="CDD" id="cd00775">
    <property type="entry name" value="LysRS_core"/>
    <property type="match status" value="1"/>
</dbReference>
<dbReference type="NCBIfam" id="NF001756">
    <property type="entry name" value="PRK00484.1"/>
    <property type="match status" value="1"/>
</dbReference>
<evidence type="ECO:0000313" key="15">
    <source>
        <dbReference type="Proteomes" id="UP000220158"/>
    </source>
</evidence>
<evidence type="ECO:0000256" key="5">
    <source>
        <dbReference type="ARBA" id="ARBA00022598"/>
    </source>
</evidence>
<dbReference type="InterPro" id="IPR045864">
    <property type="entry name" value="aa-tRNA-synth_II/BPL/LPL"/>
</dbReference>
<dbReference type="KEGG" id="prel:PRELSG_1247800"/>
<dbReference type="Gene3D" id="3.30.930.10">
    <property type="entry name" value="Bira Bifunctional Protein, Domain 2"/>
    <property type="match status" value="1"/>
</dbReference>